<dbReference type="EMBL" id="JARVKF010000447">
    <property type="protein sequence ID" value="KAK9412873.1"/>
    <property type="molecule type" value="Genomic_DNA"/>
</dbReference>
<accession>A0ABR2UEH9</accession>
<dbReference type="Proteomes" id="UP001408356">
    <property type="component" value="Unassembled WGS sequence"/>
</dbReference>
<reference evidence="1 2" key="1">
    <citation type="journal article" date="2024" name="J. Plant Pathol.">
        <title>Sequence and assembly of the genome of Seiridium unicorne, isolate CBS 538.82, causal agent of cypress canker disease.</title>
        <authorList>
            <person name="Scali E."/>
            <person name="Rocca G.D."/>
            <person name="Danti R."/>
            <person name="Garbelotto M."/>
            <person name="Barberini S."/>
            <person name="Baroncelli R."/>
            <person name="Emiliani G."/>
        </authorList>
    </citation>
    <scope>NUCLEOTIDE SEQUENCE [LARGE SCALE GENOMIC DNA]</scope>
    <source>
        <strain evidence="1 2">BM-138-508</strain>
    </source>
</reference>
<sequence length="92" mass="9919">MTIMIPPKADLTAIPATAAGLLSHGSTVLVANNELFPWIIFNELIVWISGLAQPKLHPSVEAHTPVTVLHLNVPGQHVTTVSTPEMELHADR</sequence>
<evidence type="ECO:0000313" key="1">
    <source>
        <dbReference type="EMBL" id="KAK9412873.1"/>
    </source>
</evidence>
<keyword evidence="2" id="KW-1185">Reference proteome</keyword>
<proteinExistence type="predicted"/>
<evidence type="ECO:0000313" key="2">
    <source>
        <dbReference type="Proteomes" id="UP001408356"/>
    </source>
</evidence>
<gene>
    <name evidence="1" type="ORF">SUNI508_12286</name>
</gene>
<name>A0ABR2UEH9_9PEZI</name>
<protein>
    <submittedName>
        <fullName evidence="1">Uncharacterized protein</fullName>
    </submittedName>
</protein>
<organism evidence="1 2">
    <name type="scientific">Seiridium unicorne</name>
    <dbReference type="NCBI Taxonomy" id="138068"/>
    <lineage>
        <taxon>Eukaryota</taxon>
        <taxon>Fungi</taxon>
        <taxon>Dikarya</taxon>
        <taxon>Ascomycota</taxon>
        <taxon>Pezizomycotina</taxon>
        <taxon>Sordariomycetes</taxon>
        <taxon>Xylariomycetidae</taxon>
        <taxon>Amphisphaeriales</taxon>
        <taxon>Sporocadaceae</taxon>
        <taxon>Seiridium</taxon>
    </lineage>
</organism>
<comment type="caution">
    <text evidence="1">The sequence shown here is derived from an EMBL/GenBank/DDBJ whole genome shotgun (WGS) entry which is preliminary data.</text>
</comment>